<dbReference type="EMBL" id="JBHSBB010000048">
    <property type="protein sequence ID" value="MFC4036310.1"/>
    <property type="molecule type" value="Genomic_DNA"/>
</dbReference>
<dbReference type="RefSeq" id="WP_386437793.1">
    <property type="nucleotide sequence ID" value="NZ_JBHSBB010000048.1"/>
</dbReference>
<proteinExistence type="predicted"/>
<sequence length="155" mass="17248">MLHLRYLDLPHVFAELDRATMSVGRLIGKVAAYDRYRSYTHRPAGPRTPRPAGAGPGGLPDWFTRCPRARAESKFPPLPVVLADKRKTLLDNRAADVLAGIRTLRGIRWRELAIGVTTLPALQEHGPLHPVWRSPTSETPLRLTALINGRREHGG</sequence>
<evidence type="ECO:0008006" key="3">
    <source>
        <dbReference type="Google" id="ProtNLM"/>
    </source>
</evidence>
<comment type="caution">
    <text evidence="1">The sequence shown here is derived from an EMBL/GenBank/DDBJ whole genome shotgun (WGS) entry which is preliminary data.</text>
</comment>
<reference evidence="2" key="1">
    <citation type="journal article" date="2019" name="Int. J. Syst. Evol. Microbiol.">
        <title>The Global Catalogue of Microorganisms (GCM) 10K type strain sequencing project: providing services to taxonomists for standard genome sequencing and annotation.</title>
        <authorList>
            <consortium name="The Broad Institute Genomics Platform"/>
            <consortium name="The Broad Institute Genome Sequencing Center for Infectious Disease"/>
            <person name="Wu L."/>
            <person name="Ma J."/>
        </authorList>
    </citation>
    <scope>NUCLEOTIDE SEQUENCE [LARGE SCALE GENOMIC DNA]</scope>
    <source>
        <strain evidence="2">CGMCC 4.7237</strain>
    </source>
</reference>
<keyword evidence="2" id="KW-1185">Reference proteome</keyword>
<evidence type="ECO:0000313" key="1">
    <source>
        <dbReference type="EMBL" id="MFC4036310.1"/>
    </source>
</evidence>
<organism evidence="1 2">
    <name type="scientific">Streptomyces polygonati</name>
    <dbReference type="NCBI Taxonomy" id="1617087"/>
    <lineage>
        <taxon>Bacteria</taxon>
        <taxon>Bacillati</taxon>
        <taxon>Actinomycetota</taxon>
        <taxon>Actinomycetes</taxon>
        <taxon>Kitasatosporales</taxon>
        <taxon>Streptomycetaceae</taxon>
        <taxon>Streptomyces</taxon>
    </lineage>
</organism>
<gene>
    <name evidence="1" type="ORF">ACFO3J_33430</name>
</gene>
<dbReference type="Proteomes" id="UP001595765">
    <property type="component" value="Unassembled WGS sequence"/>
</dbReference>
<evidence type="ECO:0000313" key="2">
    <source>
        <dbReference type="Proteomes" id="UP001595765"/>
    </source>
</evidence>
<accession>A0ABV8HZN7</accession>
<name>A0ABV8HZN7_9ACTN</name>
<protein>
    <recommendedName>
        <fullName evidence="3">Transposase</fullName>
    </recommendedName>
</protein>